<evidence type="ECO:0000259" key="10">
    <source>
        <dbReference type="PROSITE" id="PS51562"/>
    </source>
</evidence>
<evidence type="ECO:0000313" key="12">
    <source>
        <dbReference type="Proteomes" id="UP000794436"/>
    </source>
</evidence>
<organism evidence="11 12">
    <name type="scientific">Pythium oligandrum</name>
    <name type="common">Mycoparasitic fungus</name>
    <dbReference type="NCBI Taxonomy" id="41045"/>
    <lineage>
        <taxon>Eukaryota</taxon>
        <taxon>Sar</taxon>
        <taxon>Stramenopiles</taxon>
        <taxon>Oomycota</taxon>
        <taxon>Peronosporomycetes</taxon>
        <taxon>Pythiales</taxon>
        <taxon>Pythiaceae</taxon>
        <taxon>Pythium</taxon>
    </lineage>
</organism>
<protein>
    <recommendedName>
        <fullName evidence="1">mRNA (guanine-N(7))-methyltransferase</fullName>
        <ecNumber evidence="1">2.1.1.56</ecNumber>
    </recommendedName>
</protein>
<dbReference type="SMART" id="SM00456">
    <property type="entry name" value="WW"/>
    <property type="match status" value="2"/>
</dbReference>
<dbReference type="PANTHER" id="PTHR12189:SF2">
    <property type="entry name" value="MRNA CAP GUANINE-N7 METHYLTRANSFERASE"/>
    <property type="match status" value="1"/>
</dbReference>
<evidence type="ECO:0000313" key="11">
    <source>
        <dbReference type="EMBL" id="TMW57975.1"/>
    </source>
</evidence>
<dbReference type="GO" id="GO:0003723">
    <property type="term" value="F:RNA binding"/>
    <property type="evidence" value="ECO:0007669"/>
    <property type="project" value="UniProtKB-KW"/>
</dbReference>
<comment type="catalytic activity">
    <reaction evidence="7">
        <text>a 5'-end (5'-triphosphoguanosine)-ribonucleoside in mRNA + S-adenosyl-L-methionine = a 5'-end (N(7)-methyl 5'-triphosphoguanosine)-ribonucleoside in mRNA + S-adenosyl-L-homocysteine</text>
        <dbReference type="Rhea" id="RHEA:67008"/>
        <dbReference type="Rhea" id="RHEA-COMP:17166"/>
        <dbReference type="Rhea" id="RHEA-COMP:17167"/>
        <dbReference type="ChEBI" id="CHEBI:57856"/>
        <dbReference type="ChEBI" id="CHEBI:59789"/>
        <dbReference type="ChEBI" id="CHEBI:156461"/>
        <dbReference type="ChEBI" id="CHEBI:167617"/>
        <dbReference type="EC" id="2.1.1.56"/>
    </reaction>
</comment>
<feature type="region of interest" description="Disordered" evidence="8">
    <location>
        <begin position="70"/>
        <end position="122"/>
    </location>
</feature>
<keyword evidence="12" id="KW-1185">Reference proteome</keyword>
<evidence type="ECO:0000256" key="1">
    <source>
        <dbReference type="ARBA" id="ARBA00011926"/>
    </source>
</evidence>
<dbReference type="PANTHER" id="PTHR12189">
    <property type="entry name" value="MRNA GUANINE-7- METHYLTRANSFERASE"/>
    <property type="match status" value="1"/>
</dbReference>
<reference evidence="11" key="1">
    <citation type="submission" date="2019-03" db="EMBL/GenBank/DDBJ databases">
        <title>Long read genome sequence of the mycoparasitic Pythium oligandrum ATCC 38472 isolated from sugarbeet rhizosphere.</title>
        <authorList>
            <person name="Gaulin E."/>
        </authorList>
    </citation>
    <scope>NUCLEOTIDE SEQUENCE</scope>
    <source>
        <strain evidence="11">ATCC 38472_TT</strain>
    </source>
</reference>
<dbReference type="GO" id="GO:0004482">
    <property type="term" value="F:mRNA 5'-cap (guanine-N7-)-methyltransferase activity"/>
    <property type="evidence" value="ECO:0007669"/>
    <property type="project" value="UniProtKB-EC"/>
</dbReference>
<dbReference type="SUPFAM" id="SSF53335">
    <property type="entry name" value="S-adenosyl-L-methionine-dependent methyltransferases"/>
    <property type="match status" value="1"/>
</dbReference>
<dbReference type="EC" id="2.1.1.56" evidence="1"/>
<evidence type="ECO:0000256" key="4">
    <source>
        <dbReference type="ARBA" id="ARBA00022691"/>
    </source>
</evidence>
<evidence type="ECO:0000256" key="6">
    <source>
        <dbReference type="ARBA" id="ARBA00023042"/>
    </source>
</evidence>
<dbReference type="EMBL" id="SPLM01000113">
    <property type="protein sequence ID" value="TMW57975.1"/>
    <property type="molecule type" value="Genomic_DNA"/>
</dbReference>
<gene>
    <name evidence="11" type="ORF">Poli38472_013449</name>
</gene>
<evidence type="ECO:0000256" key="8">
    <source>
        <dbReference type="SAM" id="MobiDB-lite"/>
    </source>
</evidence>
<keyword evidence="2" id="KW-0489">Methyltransferase</keyword>
<evidence type="ECO:0000256" key="7">
    <source>
        <dbReference type="ARBA" id="ARBA00044712"/>
    </source>
</evidence>
<sequence length="494" mass="56492">MALEVDEEPLPSGWEVAMSRSKNMPYYHNSRTQKVYWGDNDLPRGWAHQFDQDGRKFYFHIKDKQGTLTYDKPVLRQRAASPPAYVPEDASPRPERRSSNSLRDILSNDPLEPPAHNTAPASSMSISNLVSFSSSANKRSFDQITKDEDPDAAADFYNKLKRNATADRAESLLFHMRSMNNWVKSIMINEYSKRDDHVLDLACGKGGDLMKWAKRGILKYVGADIAQKSLEDAVERFLSNVQHRDLEVQFVQGDLGRVSLLNDPLHCWTRERGWHDAVPVQEPCSFQIVSMQFSFHYMFGEEQRAARFFRTLHEVLCDGGIFIATTVDPNKVLHKYYQALGAKSSTQEEAQDGEEDQRPPPDVRIVDEKDREVCAIRFDASIRDRLAGYDASREGAFGLRYNFTLRDTDEASGGEKAVDLPEYLVPDDLLARLLKEHGFELLLQQNFHPFILKNLEKNRSLLDKMHVLNFEGTLSDAEWEIAGLYQVLAFKKAY</sequence>
<dbReference type="InterPro" id="IPR039753">
    <property type="entry name" value="RG7MT1"/>
</dbReference>
<dbReference type="Pfam" id="PF03291">
    <property type="entry name" value="mRNA_G-N7_MeTrfase"/>
    <property type="match status" value="2"/>
</dbReference>
<dbReference type="InterPro" id="IPR036020">
    <property type="entry name" value="WW_dom_sf"/>
</dbReference>
<keyword evidence="4" id="KW-0949">S-adenosyl-L-methionine</keyword>
<dbReference type="CDD" id="cd02440">
    <property type="entry name" value="AdoMet_MTases"/>
    <property type="match status" value="1"/>
</dbReference>
<dbReference type="CDD" id="cd00201">
    <property type="entry name" value="WW"/>
    <property type="match status" value="1"/>
</dbReference>
<dbReference type="InterPro" id="IPR004971">
    <property type="entry name" value="mRNA_G-N7_MeTrfase_dom"/>
</dbReference>
<feature type="region of interest" description="Disordered" evidence="8">
    <location>
        <begin position="344"/>
        <end position="364"/>
    </location>
</feature>
<feature type="domain" description="MRNA cap 0 methyltransferase" evidence="10">
    <location>
        <begin position="171"/>
        <end position="493"/>
    </location>
</feature>
<proteinExistence type="predicted"/>
<dbReference type="PROSITE" id="PS50020">
    <property type="entry name" value="WW_DOMAIN_2"/>
    <property type="match status" value="1"/>
</dbReference>
<dbReference type="InterPro" id="IPR001202">
    <property type="entry name" value="WW_dom"/>
</dbReference>
<comment type="caution">
    <text evidence="11">The sequence shown here is derived from an EMBL/GenBank/DDBJ whole genome shotgun (WGS) entry which is preliminary data.</text>
</comment>
<evidence type="ECO:0000256" key="3">
    <source>
        <dbReference type="ARBA" id="ARBA00022679"/>
    </source>
</evidence>
<dbReference type="AlphaFoldDB" id="A0A8K1FC64"/>
<evidence type="ECO:0000259" key="9">
    <source>
        <dbReference type="PROSITE" id="PS50020"/>
    </source>
</evidence>
<dbReference type="Gene3D" id="3.40.50.150">
    <property type="entry name" value="Vaccinia Virus protein VP39"/>
    <property type="match status" value="1"/>
</dbReference>
<name>A0A8K1FC64_PYTOL</name>
<keyword evidence="3" id="KW-0808">Transferase</keyword>
<dbReference type="OrthoDB" id="10248867at2759"/>
<dbReference type="SUPFAM" id="SSF51045">
    <property type="entry name" value="WW domain"/>
    <property type="match status" value="2"/>
</dbReference>
<dbReference type="Proteomes" id="UP000794436">
    <property type="component" value="Unassembled WGS sequence"/>
</dbReference>
<dbReference type="InterPro" id="IPR029063">
    <property type="entry name" value="SAM-dependent_MTases_sf"/>
</dbReference>
<accession>A0A8K1FC64</accession>
<evidence type="ECO:0000256" key="2">
    <source>
        <dbReference type="ARBA" id="ARBA00022603"/>
    </source>
</evidence>
<keyword evidence="6" id="KW-0507">mRNA processing</keyword>
<feature type="domain" description="WW" evidence="9">
    <location>
        <begin position="8"/>
        <end position="42"/>
    </location>
</feature>
<keyword evidence="5" id="KW-0694">RNA-binding</keyword>
<dbReference type="GO" id="GO:0005634">
    <property type="term" value="C:nucleus"/>
    <property type="evidence" value="ECO:0007669"/>
    <property type="project" value="TreeGrafter"/>
</dbReference>
<evidence type="ECO:0000256" key="5">
    <source>
        <dbReference type="ARBA" id="ARBA00022884"/>
    </source>
</evidence>
<keyword evidence="6" id="KW-0506">mRNA capping</keyword>
<dbReference type="PROSITE" id="PS51562">
    <property type="entry name" value="RNA_CAP0_MT"/>
    <property type="match status" value="1"/>
</dbReference>
<dbReference type="Gene3D" id="2.20.70.10">
    <property type="match status" value="2"/>
</dbReference>